<dbReference type="InterPro" id="IPR050796">
    <property type="entry name" value="SCF_F-box_component"/>
</dbReference>
<gene>
    <name evidence="2" type="ORF">OLC1_LOCUS4372</name>
</gene>
<protein>
    <submittedName>
        <fullName evidence="2">OLC1v1028132C1</fullName>
    </submittedName>
</protein>
<dbReference type="InterPro" id="IPR013187">
    <property type="entry name" value="F-box-assoc_dom_typ3"/>
</dbReference>
<dbReference type="PROSITE" id="PS50181">
    <property type="entry name" value="FBOX"/>
    <property type="match status" value="1"/>
</dbReference>
<evidence type="ECO:0000313" key="2">
    <source>
        <dbReference type="EMBL" id="CAI9092799.1"/>
    </source>
</evidence>
<keyword evidence="3" id="KW-1185">Reference proteome</keyword>
<feature type="domain" description="F-box" evidence="1">
    <location>
        <begin position="3"/>
        <end position="49"/>
    </location>
</feature>
<dbReference type="InterPro" id="IPR001810">
    <property type="entry name" value="F-box_dom"/>
</dbReference>
<dbReference type="PANTHER" id="PTHR31672">
    <property type="entry name" value="BNACNNG10540D PROTEIN"/>
    <property type="match status" value="1"/>
</dbReference>
<proteinExistence type="predicted"/>
<organism evidence="2 3">
    <name type="scientific">Oldenlandia corymbosa var. corymbosa</name>
    <dbReference type="NCBI Taxonomy" id="529605"/>
    <lineage>
        <taxon>Eukaryota</taxon>
        <taxon>Viridiplantae</taxon>
        <taxon>Streptophyta</taxon>
        <taxon>Embryophyta</taxon>
        <taxon>Tracheophyta</taxon>
        <taxon>Spermatophyta</taxon>
        <taxon>Magnoliopsida</taxon>
        <taxon>eudicotyledons</taxon>
        <taxon>Gunneridae</taxon>
        <taxon>Pentapetalae</taxon>
        <taxon>asterids</taxon>
        <taxon>lamiids</taxon>
        <taxon>Gentianales</taxon>
        <taxon>Rubiaceae</taxon>
        <taxon>Rubioideae</taxon>
        <taxon>Spermacoceae</taxon>
        <taxon>Hedyotis-Oldenlandia complex</taxon>
        <taxon>Oldenlandia</taxon>
    </lineage>
</organism>
<dbReference type="Pfam" id="PF08268">
    <property type="entry name" value="FBA_3"/>
    <property type="match status" value="1"/>
</dbReference>
<name>A0AAV1CDR1_OLDCO</name>
<evidence type="ECO:0000313" key="3">
    <source>
        <dbReference type="Proteomes" id="UP001161247"/>
    </source>
</evidence>
<dbReference type="Gene3D" id="1.20.1280.50">
    <property type="match status" value="1"/>
</dbReference>
<dbReference type="EMBL" id="OX459119">
    <property type="protein sequence ID" value="CAI9092799.1"/>
    <property type="molecule type" value="Genomic_DNA"/>
</dbReference>
<dbReference type="PANTHER" id="PTHR31672:SF13">
    <property type="entry name" value="F-BOX PROTEIN CPR30-LIKE"/>
    <property type="match status" value="1"/>
</dbReference>
<dbReference type="Pfam" id="PF12937">
    <property type="entry name" value="F-box-like"/>
    <property type="match status" value="1"/>
</dbReference>
<dbReference type="SUPFAM" id="SSF81383">
    <property type="entry name" value="F-box domain"/>
    <property type="match status" value="1"/>
</dbReference>
<dbReference type="Proteomes" id="UP001161247">
    <property type="component" value="Chromosome 2"/>
</dbReference>
<dbReference type="NCBIfam" id="TIGR01640">
    <property type="entry name" value="F_box_assoc_1"/>
    <property type="match status" value="1"/>
</dbReference>
<reference evidence="2" key="1">
    <citation type="submission" date="2023-03" db="EMBL/GenBank/DDBJ databases">
        <authorList>
            <person name="Julca I."/>
        </authorList>
    </citation>
    <scope>NUCLEOTIDE SEQUENCE</scope>
</reference>
<evidence type="ECO:0000259" key="1">
    <source>
        <dbReference type="PROSITE" id="PS50181"/>
    </source>
</evidence>
<dbReference type="SMART" id="SM00256">
    <property type="entry name" value="FBOX"/>
    <property type="match status" value="1"/>
</dbReference>
<sequence>MVYNLGEALPGELMVEILSRIKIKNLSRLKCVSKSWNRLISQDASFHMMHREKSIHKSHFLNLVHWADNPDDEANPTLGFAYADMEDEGTVFRVNSVFSLPCLLMASFPPVCCDLFCFATGWNVYVCNPTMKDVHVLPKSPSTHGPSNFVVDHVIGFGYVVSRKEYVVVNMTRKIIVPNQKDDHQQQQRATGEISTEMYIFGPQSTDPARSRWRITKHESPRWVKHAGGFVVGENMYWLITNNDIIGYEDYSLFDNFIRRGNELVLCMDIKSEKFDIIPPPPGWEIETDNMKDDWIRLVDIKGTLCVTDWSVLMKDSVLEFWALKGGPRDCWVKEISIDMEIGFPGVELNSRVMFFKSSKEGDIVMCSSVPNKFYIFNVDKGRLVRVTDGFFDEDSTLLLGFCWESFYTL</sequence>
<dbReference type="InterPro" id="IPR036047">
    <property type="entry name" value="F-box-like_dom_sf"/>
</dbReference>
<dbReference type="AlphaFoldDB" id="A0AAV1CDR1"/>
<dbReference type="InterPro" id="IPR017451">
    <property type="entry name" value="F-box-assoc_interact_dom"/>
</dbReference>
<accession>A0AAV1CDR1</accession>